<feature type="region of interest" description="Disordered" evidence="2">
    <location>
        <begin position="616"/>
        <end position="693"/>
    </location>
</feature>
<dbReference type="PANTHER" id="PTHR47031:SF3">
    <property type="entry name" value="SAP DOMAIN-CONTAINING PROTEIN"/>
    <property type="match status" value="1"/>
</dbReference>
<feature type="compositionally biased region" description="Pro residues" evidence="2">
    <location>
        <begin position="655"/>
        <end position="669"/>
    </location>
</feature>
<dbReference type="InterPro" id="IPR034257">
    <property type="entry name" value="Acinus_RRM"/>
</dbReference>
<feature type="compositionally biased region" description="Low complexity" evidence="2">
    <location>
        <begin position="1317"/>
        <end position="1336"/>
    </location>
</feature>
<feature type="domain" description="CID" evidence="4">
    <location>
        <begin position="815"/>
        <end position="955"/>
    </location>
</feature>
<evidence type="ECO:0000256" key="2">
    <source>
        <dbReference type="SAM" id="MobiDB-lite"/>
    </source>
</evidence>
<feature type="compositionally biased region" description="Polar residues" evidence="2">
    <location>
        <begin position="223"/>
        <end position="245"/>
    </location>
</feature>
<dbReference type="SMART" id="SM00513">
    <property type="entry name" value="SAP"/>
    <property type="match status" value="1"/>
</dbReference>
<accession>A0A8X7ZTR5</accession>
<dbReference type="CDD" id="cd16981">
    <property type="entry name" value="CID_RPRD_like"/>
    <property type="match status" value="1"/>
</dbReference>
<feature type="compositionally biased region" description="Polar residues" evidence="2">
    <location>
        <begin position="482"/>
        <end position="498"/>
    </location>
</feature>
<name>A0A8X7ZTR5_POPTO</name>
<feature type="compositionally biased region" description="Polar residues" evidence="2">
    <location>
        <begin position="1338"/>
        <end position="1351"/>
    </location>
</feature>
<protein>
    <recommendedName>
        <fullName evidence="7">SAP domain-containing protein</fullName>
    </recommendedName>
</protein>
<dbReference type="CDD" id="cd12432">
    <property type="entry name" value="RRM_ACINU"/>
    <property type="match status" value="1"/>
</dbReference>
<feature type="region of interest" description="Disordered" evidence="2">
    <location>
        <begin position="280"/>
        <end position="357"/>
    </location>
</feature>
<feature type="compositionally biased region" description="Pro residues" evidence="2">
    <location>
        <begin position="634"/>
        <end position="645"/>
    </location>
</feature>
<comment type="caution">
    <text evidence="5">The sequence shown here is derived from an EMBL/GenBank/DDBJ whole genome shotgun (WGS) entry which is preliminary data.</text>
</comment>
<dbReference type="InterPro" id="IPR032552">
    <property type="entry name" value="RSB_motif"/>
</dbReference>
<dbReference type="Pfam" id="PF04818">
    <property type="entry name" value="CID"/>
    <property type="match status" value="1"/>
</dbReference>
<evidence type="ECO:0008006" key="7">
    <source>
        <dbReference type="Google" id="ProtNLM"/>
    </source>
</evidence>
<dbReference type="Pfam" id="PF16294">
    <property type="entry name" value="RSB_motif"/>
    <property type="match status" value="1"/>
</dbReference>
<feature type="region of interest" description="Disordered" evidence="2">
    <location>
        <begin position="181"/>
        <end position="245"/>
    </location>
</feature>
<gene>
    <name evidence="5" type="ORF">POTOM_018892</name>
</gene>
<evidence type="ECO:0000256" key="1">
    <source>
        <dbReference type="SAM" id="Coils"/>
    </source>
</evidence>
<feature type="domain" description="SAP" evidence="3">
    <location>
        <begin position="14"/>
        <end position="48"/>
    </location>
</feature>
<dbReference type="InterPro" id="IPR003034">
    <property type="entry name" value="SAP_dom"/>
</dbReference>
<organism evidence="5 6">
    <name type="scientific">Populus tomentosa</name>
    <name type="common">Chinese white poplar</name>
    <dbReference type="NCBI Taxonomy" id="118781"/>
    <lineage>
        <taxon>Eukaryota</taxon>
        <taxon>Viridiplantae</taxon>
        <taxon>Streptophyta</taxon>
        <taxon>Embryophyta</taxon>
        <taxon>Tracheophyta</taxon>
        <taxon>Spermatophyta</taxon>
        <taxon>Magnoliopsida</taxon>
        <taxon>eudicotyledons</taxon>
        <taxon>Gunneridae</taxon>
        <taxon>Pentapetalae</taxon>
        <taxon>rosids</taxon>
        <taxon>fabids</taxon>
        <taxon>Malpighiales</taxon>
        <taxon>Salicaceae</taxon>
        <taxon>Saliceae</taxon>
        <taxon>Populus</taxon>
    </lineage>
</organism>
<dbReference type="SMART" id="SM00582">
    <property type="entry name" value="RPR"/>
    <property type="match status" value="1"/>
</dbReference>
<evidence type="ECO:0000313" key="5">
    <source>
        <dbReference type="EMBL" id="KAG6775441.1"/>
    </source>
</evidence>
<dbReference type="EMBL" id="JAAWWB010000009">
    <property type="protein sequence ID" value="KAG6775441.1"/>
    <property type="molecule type" value="Genomic_DNA"/>
</dbReference>
<proteinExistence type="predicted"/>
<dbReference type="InterPro" id="IPR006569">
    <property type="entry name" value="CID_dom"/>
</dbReference>
<feature type="region of interest" description="Disordered" evidence="2">
    <location>
        <begin position="996"/>
        <end position="1015"/>
    </location>
</feature>
<keyword evidence="6" id="KW-1185">Reference proteome</keyword>
<dbReference type="Pfam" id="PF02037">
    <property type="entry name" value="SAP"/>
    <property type="match status" value="1"/>
</dbReference>
<dbReference type="OrthoDB" id="5348404at2759"/>
<feature type="compositionally biased region" description="Polar residues" evidence="2">
    <location>
        <begin position="181"/>
        <end position="196"/>
    </location>
</feature>
<evidence type="ECO:0000259" key="3">
    <source>
        <dbReference type="PROSITE" id="PS50800"/>
    </source>
</evidence>
<keyword evidence="1" id="KW-0175">Coiled coil</keyword>
<sequence>MSSQYPVLGNKLDLVQLKVTELKEELKRRKLKTSGLKDDLVKRLEEAIRIEREDEEIRNELVNAAVVAEGVDNGVDLENLHVVGVKNAEAVSAVTETVEVVVDDAANRDEKVGDVMVQAGIDESVKAMGSRELQEEVKMGGVNSSRVEEEELTTHATTMETSISVTESVVSELALSVQDVQNSGTQEANENSSIQLENEDSKPQLENESSKPSDENVMLESSAPDNQVSEVNPNLGFQVNSDSISTDSVSINEKIELKDNIIADDVKLELDDVKLEMVEPSSSNVVPVGGESHPMDVEEPQEKSPSVEKKDDSNGTNADMSKKNDSVDVGYSEKLNLDRSSGDDSMEEDVLESKQIDSKYNTDEVGDKCKIKNELPSVKEENLVNVTGKDLSTDQKEIHVENRTCPVAPMEKRKLNVVYVRYASSEGNVVQDLLEALTSIQFKQCGKPDPSLDVLLDQEAVGNTEPLKRQRRWNSESIKVPEQQSSNLTPTTTPNDGFQPTPFRRNFSRSESSVSEEAPKERIVPPSQKPPTNSLRIDRFLRPFTLKAVQELLGKTGSVTSFWMDHIKTHCYVMYSSVEEAVETRNTVYNLQWPPNGGRLLVAEFVDPQEVKIRVDAPPQSPAAPVTPSTAAPAPSPPMLQPQPSPRQQVSRQQLPPPPSLPLPPPLSNPPHVRERVDLPPPPPLPEKHDPPIVTLDDLFRKTKTAPRIYYLPLSEEQVAAKLAGYGKNTKQSAGVACRRELFQPSRGMWFVAGFGFSEDCMMLKKLKVLLALETFQLRALYMSGSPDMWTYLVFLFPKLVVGVERVDPAQHESMQKKGKTAYNSASKDQWIPDFPFLVSAKEMQALSRWCIHHRSKAELVVETWNKQFHNSDMLKKVPLLYLANDILQNSKRKGNEFVAEFWKVLPAALKNVVEKGDDRDKNVVSRLLSIDRCIRCQYDAVDVLIGVVSLKKSERWLRLLDLCSRDHQVNIWEERTVFGSHARSLREVMLGEDAPPPLELSKKRSRTVKNTKRDSRSIRTKFSIGGAAEKIVSAFNLMVSEQPNEEAEMRNCKSAVRRVRNMEKDVDIACSNNDKDPKRKTLAKELEDNENLLKRSIEKLKSAKASRAALVSQLKEALQEQESELEGVRTQIQVAQAQVEEASKMRRRLNGEVLKASSTTTVPVDSNAKAGQTPKRTAAAIAAEVAEKLAASSSSQMIMHAVLSTFAAEEAKNAPKPETSLPVSDPNVFMLAQPLTAPTTHSYQSVLLTQPTMQNQTPTTQSQFHILPKPSSQPYIQPGGGITTPYAYGNFSVLPPGPPPPPPPPYKVSQTVPLAQQPVQMPQQQPLPLAQQEAPINQKQPMSLTQQTLGANFRPQPPGLEYYGHPSHS</sequence>
<dbReference type="PROSITE" id="PS51391">
    <property type="entry name" value="CID"/>
    <property type="match status" value="1"/>
</dbReference>
<feature type="compositionally biased region" description="Basic and acidic residues" evidence="2">
    <location>
        <begin position="199"/>
        <end position="214"/>
    </location>
</feature>
<feature type="compositionally biased region" description="Basic and acidic residues" evidence="2">
    <location>
        <begin position="293"/>
        <end position="313"/>
    </location>
</feature>
<feature type="coiled-coil region" evidence="1">
    <location>
        <begin position="1080"/>
        <end position="1153"/>
    </location>
</feature>
<feature type="region of interest" description="Disordered" evidence="2">
    <location>
        <begin position="1317"/>
        <end position="1370"/>
    </location>
</feature>
<evidence type="ECO:0000313" key="6">
    <source>
        <dbReference type="Proteomes" id="UP000886885"/>
    </source>
</evidence>
<feature type="compositionally biased region" description="Low complexity" evidence="2">
    <location>
        <begin position="623"/>
        <end position="633"/>
    </location>
</feature>
<dbReference type="PANTHER" id="PTHR47031">
    <property type="entry name" value="SAP DNA-BINDING DOMAIN-CONTAINING PROTEIN"/>
    <property type="match status" value="1"/>
</dbReference>
<dbReference type="PROSITE" id="PS50800">
    <property type="entry name" value="SAP"/>
    <property type="match status" value="1"/>
</dbReference>
<dbReference type="Proteomes" id="UP000886885">
    <property type="component" value="Chromosome 5A"/>
</dbReference>
<reference evidence="5" key="1">
    <citation type="journal article" date="2020" name="bioRxiv">
        <title>Hybrid origin of Populus tomentosa Carr. identified through genome sequencing and phylogenomic analysis.</title>
        <authorList>
            <person name="An X."/>
            <person name="Gao K."/>
            <person name="Chen Z."/>
            <person name="Li J."/>
            <person name="Yang X."/>
            <person name="Yang X."/>
            <person name="Zhou J."/>
            <person name="Guo T."/>
            <person name="Zhao T."/>
            <person name="Huang S."/>
            <person name="Miao D."/>
            <person name="Khan W.U."/>
            <person name="Rao P."/>
            <person name="Ye M."/>
            <person name="Lei B."/>
            <person name="Liao W."/>
            <person name="Wang J."/>
            <person name="Ji L."/>
            <person name="Li Y."/>
            <person name="Guo B."/>
            <person name="Mustafa N.S."/>
            <person name="Li S."/>
            <person name="Yun Q."/>
            <person name="Keller S.R."/>
            <person name="Mao J."/>
            <person name="Zhang R."/>
            <person name="Strauss S.H."/>
        </authorList>
    </citation>
    <scope>NUCLEOTIDE SEQUENCE</scope>
    <source>
        <strain evidence="5">GM15</strain>
        <tissue evidence="5">Leaf</tissue>
    </source>
</reference>
<feature type="region of interest" description="Disordered" evidence="2">
    <location>
        <begin position="466"/>
        <end position="534"/>
    </location>
</feature>
<evidence type="ECO:0000259" key="4">
    <source>
        <dbReference type="PROSITE" id="PS51391"/>
    </source>
</evidence>